<evidence type="ECO:0000259" key="3">
    <source>
        <dbReference type="Pfam" id="PF03448"/>
    </source>
</evidence>
<dbReference type="SUPFAM" id="SSF158791">
    <property type="entry name" value="MgtE N-terminal domain-like"/>
    <property type="match status" value="1"/>
</dbReference>
<dbReference type="AlphaFoldDB" id="A0A0C2S0Z1"/>
<comment type="caution">
    <text evidence="4">The sequence shown here is derived from an EMBL/GenBank/DDBJ whole genome shotgun (WGS) entry which is preliminary data.</text>
</comment>
<dbReference type="RefSeq" id="WP_041057485.1">
    <property type="nucleotide sequence ID" value="NZ_JXRR01000014.1"/>
</dbReference>
<proteinExistence type="predicted"/>
<keyword evidence="2" id="KW-0472">Membrane</keyword>
<protein>
    <recommendedName>
        <fullName evidence="3">Magnesium transporter MgtE intracellular domain-containing protein</fullName>
    </recommendedName>
</protein>
<evidence type="ECO:0000313" key="5">
    <source>
        <dbReference type="Proteomes" id="UP000031972"/>
    </source>
</evidence>
<dbReference type="EMBL" id="JXRR01000014">
    <property type="protein sequence ID" value="KIL47719.1"/>
    <property type="molecule type" value="Genomic_DNA"/>
</dbReference>
<dbReference type="InterPro" id="IPR038076">
    <property type="entry name" value="MgtE_N_sf"/>
</dbReference>
<evidence type="ECO:0000256" key="1">
    <source>
        <dbReference type="SAM" id="MobiDB-lite"/>
    </source>
</evidence>
<sequence>MNKKEGKADLEETKSPGKFQVFLLIFLVPAAFLLIASVIVLTLLDINPITKAKEAGIEIPFLSDGQEVEPENSSAENGEQTAFLQTQLKEKETNIAELEKELSSLTAENEKLSEEQERLVQETANQQNQQETEKSKNNEMVSVFKEMKGKTAAPVLLNMSEEEAVAILSQLPSDSVASIFEEMPPEDAAKYAVLLGIQAP</sequence>
<dbReference type="PATRIC" id="fig|220754.4.peg.1905"/>
<dbReference type="Gene3D" id="1.25.60.10">
    <property type="entry name" value="MgtE N-terminal domain-like"/>
    <property type="match status" value="1"/>
</dbReference>
<organism evidence="4 5">
    <name type="scientific">Jeotgalibacillus campisalis</name>
    <dbReference type="NCBI Taxonomy" id="220754"/>
    <lineage>
        <taxon>Bacteria</taxon>
        <taxon>Bacillati</taxon>
        <taxon>Bacillota</taxon>
        <taxon>Bacilli</taxon>
        <taxon>Bacillales</taxon>
        <taxon>Caryophanaceae</taxon>
        <taxon>Jeotgalibacillus</taxon>
    </lineage>
</organism>
<feature type="compositionally biased region" description="Basic and acidic residues" evidence="1">
    <location>
        <begin position="106"/>
        <end position="120"/>
    </location>
</feature>
<keyword evidence="5" id="KW-1185">Reference proteome</keyword>
<dbReference type="Proteomes" id="UP000031972">
    <property type="component" value="Unassembled WGS sequence"/>
</dbReference>
<feature type="compositionally biased region" description="Low complexity" evidence="1">
    <location>
        <begin position="121"/>
        <end position="130"/>
    </location>
</feature>
<reference evidence="4 5" key="1">
    <citation type="submission" date="2015-01" db="EMBL/GenBank/DDBJ databases">
        <title>Jeotgalibacillus campisalis genome sequencing.</title>
        <authorList>
            <person name="Goh K.M."/>
            <person name="Chan K.-G."/>
            <person name="Yaakop A.S."/>
            <person name="Ee R."/>
            <person name="Gan H.M."/>
            <person name="Chan C.S."/>
        </authorList>
    </citation>
    <scope>NUCLEOTIDE SEQUENCE [LARGE SCALE GENOMIC DNA]</scope>
    <source>
        <strain evidence="4 5">SF-57</strain>
    </source>
</reference>
<gene>
    <name evidence="4" type="ORF">KR50_18860</name>
</gene>
<name>A0A0C2S0Z1_9BACL</name>
<keyword evidence="2" id="KW-0812">Transmembrane</keyword>
<accession>A0A0C2S0Z1</accession>
<evidence type="ECO:0000313" key="4">
    <source>
        <dbReference type="EMBL" id="KIL47719.1"/>
    </source>
</evidence>
<dbReference type="Pfam" id="PF03448">
    <property type="entry name" value="MgtE_N"/>
    <property type="match status" value="1"/>
</dbReference>
<feature type="domain" description="Magnesium transporter MgtE intracellular" evidence="3">
    <location>
        <begin position="116"/>
        <end position="191"/>
    </location>
</feature>
<dbReference type="OrthoDB" id="1724615at2"/>
<dbReference type="InterPro" id="IPR006668">
    <property type="entry name" value="Mg_transptr_MgtE_intracell_dom"/>
</dbReference>
<feature type="region of interest" description="Disordered" evidence="1">
    <location>
        <begin position="106"/>
        <end position="137"/>
    </location>
</feature>
<feature type="transmembrane region" description="Helical" evidence="2">
    <location>
        <begin position="21"/>
        <end position="44"/>
    </location>
</feature>
<evidence type="ECO:0000256" key="2">
    <source>
        <dbReference type="SAM" id="Phobius"/>
    </source>
</evidence>
<keyword evidence="2" id="KW-1133">Transmembrane helix</keyword>